<evidence type="ECO:0000313" key="12">
    <source>
        <dbReference type="Proteomes" id="UP000423156"/>
    </source>
</evidence>
<dbReference type="Proteomes" id="UP000423156">
    <property type="component" value="Unassembled WGS sequence"/>
</dbReference>
<keyword evidence="2" id="KW-0964">Secreted</keyword>
<protein>
    <recommendedName>
        <fullName evidence="10">Phospholipase/carboxylesterase/thioesterase domain-containing protein</fullName>
    </recommendedName>
</protein>
<feature type="signal peptide" evidence="9">
    <location>
        <begin position="1"/>
        <end position="22"/>
    </location>
</feature>
<keyword evidence="4 9" id="KW-0732">Signal</keyword>
<dbReference type="GO" id="GO:0005576">
    <property type="term" value="C:extracellular region"/>
    <property type="evidence" value="ECO:0007669"/>
    <property type="project" value="UniProtKB-SubCell"/>
</dbReference>
<keyword evidence="6" id="KW-0119">Carbohydrate metabolism</keyword>
<gene>
    <name evidence="11" type="ORF">F7D71_15120</name>
</gene>
<evidence type="ECO:0000256" key="6">
    <source>
        <dbReference type="ARBA" id="ARBA00023277"/>
    </source>
</evidence>
<evidence type="ECO:0000313" key="11">
    <source>
        <dbReference type="EMBL" id="MQN79159.1"/>
    </source>
</evidence>
<dbReference type="InterPro" id="IPR029058">
    <property type="entry name" value="AB_hydrolase_fold"/>
</dbReference>
<proteinExistence type="predicted"/>
<dbReference type="AlphaFoldDB" id="A0AA90UVK9"/>
<keyword evidence="7" id="KW-0624">Polysaccharide degradation</keyword>
<reference evidence="12" key="1">
    <citation type="submission" date="2019-09" db="EMBL/GenBank/DDBJ databases">
        <title>Distinct polysaccharide growth profiles of human intestinal Prevotella copri isolates.</title>
        <authorList>
            <person name="Fehlner-Peach H."/>
            <person name="Magnabosco C."/>
            <person name="Raghavan V."/>
            <person name="Scher J.U."/>
            <person name="Tett A."/>
            <person name="Cox L.M."/>
            <person name="Gottsegen C."/>
            <person name="Watters A."/>
            <person name="Wiltshire- Gordon J.D."/>
            <person name="Segata N."/>
            <person name="Bonneau R."/>
            <person name="Littman D.R."/>
        </authorList>
    </citation>
    <scope>NUCLEOTIDE SEQUENCE [LARGE SCALE GENOMIC DNA]</scope>
    <source>
        <strain evidence="12">BU41712</strain>
    </source>
</reference>
<dbReference type="Gene3D" id="3.40.50.1820">
    <property type="entry name" value="alpha/beta hydrolase"/>
    <property type="match status" value="1"/>
</dbReference>
<dbReference type="EMBL" id="VZBZ01000169">
    <property type="protein sequence ID" value="MQN79159.1"/>
    <property type="molecule type" value="Genomic_DNA"/>
</dbReference>
<evidence type="ECO:0000256" key="3">
    <source>
        <dbReference type="ARBA" id="ARBA00022651"/>
    </source>
</evidence>
<dbReference type="InterPro" id="IPR003140">
    <property type="entry name" value="PLipase/COase/thioEstase"/>
</dbReference>
<sequence length="540" mass="59578">MKMKRTIFLLCLLCVFCLQVLAASEHSYKQQPQKQTIKAGTATREMLVYVPADLPEKAPMVISLHGFSQNPDYQMGQTHWNEVADTAKILVVYPQGNGNAWDISGSGDVKFIETIMKTMQKKYKVDKNRIYISGFSMGGMMTYHCMTKLGTVVAAFGPVSGIPVDYREPVAPRHVPIMHIHGTGDDVVKWGGDPNHAAGGYGRIDDYVKKWAAYEGCDVDNPVVIRPYPATMSYAAATRTRYINKMDGTEVTLIAIDGKGHWHSDDPNAVYSTRELWNFFKQYKLDLPDNEEAGESKGDVLFSDNWEDEVINVGEGVPAGWKRVNSMNDGSRSDEKANGAANTGGARIKDFVAGGDFNTGFYLSARDFDQCKLSYGLYDGHRLHLIPGKYQLSFNSSYWNDGSENGAVTFDAGIAGLSDNKSVLLEQNLDSEGNLKENANQVVKGSLAHFLNFTVEKEGDYELYFTMSSGWAAVILGNVKIRKADTSTGITDCTIDAFGKANIITYNLSGQRISAQTKGLVIEQILFANGKKVSRKVIKK</sequence>
<dbReference type="GO" id="GO:0045493">
    <property type="term" value="P:xylan catabolic process"/>
    <property type="evidence" value="ECO:0007669"/>
    <property type="project" value="UniProtKB-KW"/>
</dbReference>
<organism evidence="11 12">
    <name type="scientific">Segatella copri</name>
    <dbReference type="NCBI Taxonomy" id="165179"/>
    <lineage>
        <taxon>Bacteria</taxon>
        <taxon>Pseudomonadati</taxon>
        <taxon>Bacteroidota</taxon>
        <taxon>Bacteroidia</taxon>
        <taxon>Bacteroidales</taxon>
        <taxon>Prevotellaceae</taxon>
        <taxon>Segatella</taxon>
    </lineage>
</organism>
<dbReference type="SUPFAM" id="SSF53474">
    <property type="entry name" value="alpha/beta-Hydrolases"/>
    <property type="match status" value="1"/>
</dbReference>
<comment type="subcellular location">
    <subcellularLocation>
        <location evidence="1">Secreted</location>
    </subcellularLocation>
</comment>
<evidence type="ECO:0000256" key="2">
    <source>
        <dbReference type="ARBA" id="ARBA00022525"/>
    </source>
</evidence>
<evidence type="ECO:0000256" key="9">
    <source>
        <dbReference type="SAM" id="SignalP"/>
    </source>
</evidence>
<evidence type="ECO:0000256" key="1">
    <source>
        <dbReference type="ARBA" id="ARBA00004613"/>
    </source>
</evidence>
<dbReference type="InterPro" id="IPR043595">
    <property type="entry name" value="FaeB/C/D"/>
</dbReference>
<evidence type="ECO:0000256" key="5">
    <source>
        <dbReference type="ARBA" id="ARBA00022801"/>
    </source>
</evidence>
<dbReference type="GO" id="GO:0030600">
    <property type="term" value="F:feruloyl esterase activity"/>
    <property type="evidence" value="ECO:0007669"/>
    <property type="project" value="InterPro"/>
</dbReference>
<feature type="region of interest" description="Disordered" evidence="8">
    <location>
        <begin position="322"/>
        <end position="341"/>
    </location>
</feature>
<keyword evidence="3" id="KW-0858">Xylan degradation</keyword>
<evidence type="ECO:0000256" key="8">
    <source>
        <dbReference type="SAM" id="MobiDB-lite"/>
    </source>
</evidence>
<evidence type="ECO:0000259" key="10">
    <source>
        <dbReference type="Pfam" id="PF02230"/>
    </source>
</evidence>
<comment type="caution">
    <text evidence="11">The sequence shown here is derived from an EMBL/GenBank/DDBJ whole genome shotgun (WGS) entry which is preliminary data.</text>
</comment>
<feature type="domain" description="Phospholipase/carboxylesterase/thioesterase" evidence="10">
    <location>
        <begin position="60"/>
        <end position="189"/>
    </location>
</feature>
<name>A0AA90UVK9_9BACT</name>
<evidence type="ECO:0000256" key="7">
    <source>
        <dbReference type="ARBA" id="ARBA00023326"/>
    </source>
</evidence>
<feature type="chain" id="PRO_5043278562" description="Phospholipase/carboxylesterase/thioesterase domain-containing protein" evidence="9">
    <location>
        <begin position="23"/>
        <end position="540"/>
    </location>
</feature>
<dbReference type="PANTHER" id="PTHR38050">
    <property type="match status" value="1"/>
</dbReference>
<dbReference type="PANTHER" id="PTHR38050:SF2">
    <property type="entry name" value="FERULOYL ESTERASE C-RELATED"/>
    <property type="match status" value="1"/>
</dbReference>
<accession>A0AA90UVK9</accession>
<evidence type="ECO:0000256" key="4">
    <source>
        <dbReference type="ARBA" id="ARBA00022729"/>
    </source>
</evidence>
<keyword evidence="5" id="KW-0378">Hydrolase</keyword>
<dbReference type="Pfam" id="PF02230">
    <property type="entry name" value="Abhydrolase_2"/>
    <property type="match status" value="1"/>
</dbReference>